<dbReference type="InterPro" id="IPR041664">
    <property type="entry name" value="AAA_16"/>
</dbReference>
<dbReference type="SUPFAM" id="SSF48452">
    <property type="entry name" value="TPR-like"/>
    <property type="match status" value="1"/>
</dbReference>
<dbReference type="Pfam" id="PF00196">
    <property type="entry name" value="GerE"/>
    <property type="match status" value="1"/>
</dbReference>
<dbReference type="Pfam" id="PF13191">
    <property type="entry name" value="AAA_16"/>
    <property type="match status" value="1"/>
</dbReference>
<dbReference type="GO" id="GO:0005737">
    <property type="term" value="C:cytoplasm"/>
    <property type="evidence" value="ECO:0007669"/>
    <property type="project" value="TreeGrafter"/>
</dbReference>
<dbReference type="AlphaFoldDB" id="A0A919J6D7"/>
<feature type="domain" description="HTH luxR-type" evidence="3">
    <location>
        <begin position="854"/>
        <end position="919"/>
    </location>
</feature>
<organism evidence="4 5">
    <name type="scientific">Paractinoplanes ferrugineus</name>
    <dbReference type="NCBI Taxonomy" id="113564"/>
    <lineage>
        <taxon>Bacteria</taxon>
        <taxon>Bacillati</taxon>
        <taxon>Actinomycetota</taxon>
        <taxon>Actinomycetes</taxon>
        <taxon>Micromonosporales</taxon>
        <taxon>Micromonosporaceae</taxon>
        <taxon>Paractinoplanes</taxon>
    </lineage>
</organism>
<dbReference type="CDD" id="cd06170">
    <property type="entry name" value="LuxR_C_like"/>
    <property type="match status" value="1"/>
</dbReference>
<dbReference type="PANTHER" id="PTHR16305:SF35">
    <property type="entry name" value="TRANSCRIPTIONAL ACTIVATOR DOMAIN"/>
    <property type="match status" value="1"/>
</dbReference>
<dbReference type="GO" id="GO:0003677">
    <property type="term" value="F:DNA binding"/>
    <property type="evidence" value="ECO:0007669"/>
    <property type="project" value="InterPro"/>
</dbReference>
<dbReference type="PRINTS" id="PR00038">
    <property type="entry name" value="HTHLUXR"/>
</dbReference>
<dbReference type="PROSITE" id="PS50043">
    <property type="entry name" value="HTH_LUXR_2"/>
    <property type="match status" value="1"/>
</dbReference>
<name>A0A919J6D7_9ACTN</name>
<protein>
    <submittedName>
        <fullName evidence="4">LuxR family transcriptional regulator</fullName>
    </submittedName>
</protein>
<dbReference type="EMBL" id="BOMM01000050">
    <property type="protein sequence ID" value="GIE13843.1"/>
    <property type="molecule type" value="Genomic_DNA"/>
</dbReference>
<reference evidence="4" key="1">
    <citation type="submission" date="2021-01" db="EMBL/GenBank/DDBJ databases">
        <title>Whole genome shotgun sequence of Actinoplanes ferrugineus NBRC 15555.</title>
        <authorList>
            <person name="Komaki H."/>
            <person name="Tamura T."/>
        </authorList>
    </citation>
    <scope>NUCLEOTIDE SEQUENCE</scope>
    <source>
        <strain evidence="4">NBRC 15555</strain>
    </source>
</reference>
<keyword evidence="5" id="KW-1185">Reference proteome</keyword>
<evidence type="ECO:0000256" key="1">
    <source>
        <dbReference type="ARBA" id="ARBA00022741"/>
    </source>
</evidence>
<evidence type="ECO:0000256" key="2">
    <source>
        <dbReference type="ARBA" id="ARBA00022840"/>
    </source>
</evidence>
<dbReference type="InterPro" id="IPR000792">
    <property type="entry name" value="Tscrpt_reg_LuxR_C"/>
</dbReference>
<sequence>MGTGVRMGTSEPVGRDAVLRLLSEALTAPADRGGAFLLLGEPGIGKTTCLATAEAMAREAGHLTLGTAGNKAETKLPFAGLHQLLRPLLPSTDSLPGVQRHALRTVLGLHEGGPTDRFVISVAVLNLLRAASAHRTLLITADEIEWLDQETRHILAFVTRQLDRQRVVVVATSSAVDGLPDLSDVFQEVRLPRLDEPAARRVLDLRAPQLDDARREWILEQAAGYPLALIELAQAPPAPGGIPSDPTSSGPLLSPALTRTFGVRVQDLTDSGRDVVLVAAVAAGASLPEILAAATVLSGRGVTATVLEGPQSLGLLRFDETRVHFTHPLVKAAIAQNESASRRQAAHRALGAVITVSAYRRAWHRALGTAKHDDAIAAELEAAASDIARHGDIGAAITALERAAQLSTKPVERGRRQILAARYAARLGRPDTVARLLTGAAGGELSIFDQVRAELLHEDFQPPVMADSNRVIQLCAIARRAEAAGDRELALDLTEAAARRRCAAPLDSRARSDVIALAGSLAQDSLDARAIAVLALADPIGNGRTALSELSDLGDEAAITSSRLSAYAVAARAVGDYAVAARLLDRAEIELRARGLFGQLARNLCVAAEVRLELGDWDRAAAALTEFATLSGAAMSTNHGTAALLSTARTMALRGDPAAAFELISEAEHSPAVRGGSRHLAQAQIVRGIANISAGKPLEAYTALSRVLDPLDTSHHFREQFGAVTYLTELAVRTGRQDHARNVVERLRPIAETSGSPLLQTHLVYATAVLAPDDVAEQSFLAGLASPATDSLWARARLQLAYGRWLRRQHRVTQSRGPLQTSLATLEQLGAQRWAEEARTELEASGVHGDEDHDLPVSGLLSAQELKIARFAALGMSNREIAERLAVSPRTVGSHLYRIFPKLQISTRSQIAARLSEEYADPRVHQSTHL</sequence>
<dbReference type="Gene3D" id="1.10.10.10">
    <property type="entry name" value="Winged helix-like DNA-binding domain superfamily/Winged helix DNA-binding domain"/>
    <property type="match status" value="1"/>
</dbReference>
<dbReference type="InterPro" id="IPR016032">
    <property type="entry name" value="Sig_transdc_resp-reg_C-effctor"/>
</dbReference>
<dbReference type="Proteomes" id="UP000598174">
    <property type="component" value="Unassembled WGS sequence"/>
</dbReference>
<evidence type="ECO:0000313" key="5">
    <source>
        <dbReference type="Proteomes" id="UP000598174"/>
    </source>
</evidence>
<proteinExistence type="predicted"/>
<accession>A0A919J6D7</accession>
<gene>
    <name evidence="4" type="ORF">Afe05nite_56830</name>
</gene>
<dbReference type="PROSITE" id="PS00622">
    <property type="entry name" value="HTH_LUXR_1"/>
    <property type="match status" value="1"/>
</dbReference>
<dbReference type="SUPFAM" id="SSF52540">
    <property type="entry name" value="P-loop containing nucleoside triphosphate hydrolases"/>
    <property type="match status" value="1"/>
</dbReference>
<dbReference type="InterPro" id="IPR011990">
    <property type="entry name" value="TPR-like_helical_dom_sf"/>
</dbReference>
<dbReference type="Gene3D" id="3.40.50.300">
    <property type="entry name" value="P-loop containing nucleotide triphosphate hydrolases"/>
    <property type="match status" value="1"/>
</dbReference>
<dbReference type="InterPro" id="IPR027417">
    <property type="entry name" value="P-loop_NTPase"/>
</dbReference>
<evidence type="ECO:0000259" key="3">
    <source>
        <dbReference type="PROSITE" id="PS50043"/>
    </source>
</evidence>
<dbReference type="GO" id="GO:0006355">
    <property type="term" value="P:regulation of DNA-templated transcription"/>
    <property type="evidence" value="ECO:0007669"/>
    <property type="project" value="InterPro"/>
</dbReference>
<keyword evidence="1" id="KW-0547">Nucleotide-binding</keyword>
<dbReference type="SMART" id="SM00421">
    <property type="entry name" value="HTH_LUXR"/>
    <property type="match status" value="1"/>
</dbReference>
<evidence type="ECO:0000313" key="4">
    <source>
        <dbReference type="EMBL" id="GIE13843.1"/>
    </source>
</evidence>
<keyword evidence="2" id="KW-0067">ATP-binding</keyword>
<dbReference type="GO" id="GO:0004016">
    <property type="term" value="F:adenylate cyclase activity"/>
    <property type="evidence" value="ECO:0007669"/>
    <property type="project" value="TreeGrafter"/>
</dbReference>
<dbReference type="InterPro" id="IPR036388">
    <property type="entry name" value="WH-like_DNA-bd_sf"/>
</dbReference>
<dbReference type="GO" id="GO:0005524">
    <property type="term" value="F:ATP binding"/>
    <property type="evidence" value="ECO:0007669"/>
    <property type="project" value="UniProtKB-KW"/>
</dbReference>
<dbReference type="PANTHER" id="PTHR16305">
    <property type="entry name" value="TESTICULAR SOLUBLE ADENYLYL CYCLASE"/>
    <property type="match status" value="1"/>
</dbReference>
<comment type="caution">
    <text evidence="4">The sequence shown here is derived from an EMBL/GenBank/DDBJ whole genome shotgun (WGS) entry which is preliminary data.</text>
</comment>
<dbReference type="SUPFAM" id="SSF46894">
    <property type="entry name" value="C-terminal effector domain of the bipartite response regulators"/>
    <property type="match status" value="1"/>
</dbReference>